<organism evidence="1">
    <name type="scientific">bioreactor metagenome</name>
    <dbReference type="NCBI Taxonomy" id="1076179"/>
    <lineage>
        <taxon>unclassified sequences</taxon>
        <taxon>metagenomes</taxon>
        <taxon>ecological metagenomes</taxon>
    </lineage>
</organism>
<dbReference type="AlphaFoldDB" id="A0A644XHS8"/>
<name>A0A644XHS8_9ZZZZ</name>
<reference evidence="1" key="1">
    <citation type="submission" date="2019-08" db="EMBL/GenBank/DDBJ databases">
        <authorList>
            <person name="Kucharzyk K."/>
            <person name="Murdoch R.W."/>
            <person name="Higgins S."/>
            <person name="Loffler F."/>
        </authorList>
    </citation>
    <scope>NUCLEOTIDE SEQUENCE</scope>
</reference>
<evidence type="ECO:0000313" key="1">
    <source>
        <dbReference type="EMBL" id="MPM13664.1"/>
    </source>
</evidence>
<accession>A0A644XHS8</accession>
<dbReference type="EMBL" id="VSSQ01002153">
    <property type="protein sequence ID" value="MPM13664.1"/>
    <property type="molecule type" value="Genomic_DNA"/>
</dbReference>
<gene>
    <name evidence="1" type="ORF">SDC9_60023</name>
</gene>
<sequence length="55" mass="5964">MNFENLFSSLLVGGVDHNLPVEAAGTQQRRVKDIRPVGGSNDDDTLVIAKAVHFN</sequence>
<comment type="caution">
    <text evidence="1">The sequence shown here is derived from an EMBL/GenBank/DDBJ whole genome shotgun (WGS) entry which is preliminary data.</text>
</comment>
<protein>
    <submittedName>
        <fullName evidence="1">Uncharacterized protein</fullName>
    </submittedName>
</protein>
<proteinExistence type="predicted"/>